<evidence type="ECO:0000313" key="1">
    <source>
        <dbReference type="EMBL" id="TDT41501.1"/>
    </source>
</evidence>
<accession>A0A4R7JT64</accession>
<proteinExistence type="predicted"/>
<evidence type="ECO:0000313" key="2">
    <source>
        <dbReference type="Proteomes" id="UP000295830"/>
    </source>
</evidence>
<protein>
    <submittedName>
        <fullName evidence="1">Uncharacterized protein</fullName>
    </submittedName>
</protein>
<dbReference type="Proteomes" id="UP000295830">
    <property type="component" value="Unassembled WGS sequence"/>
</dbReference>
<comment type="caution">
    <text evidence="1">The sequence shown here is derived from an EMBL/GenBank/DDBJ whole genome shotgun (WGS) entry which is preliminary data.</text>
</comment>
<dbReference type="EMBL" id="SOAX01000003">
    <property type="protein sequence ID" value="TDT41501.1"/>
    <property type="molecule type" value="Genomic_DNA"/>
</dbReference>
<sequence>MRDIDETQEKGDSCNPAEILEAAKELNVPEHHIRPLSWYVTGFCLHNKAERHGPAHRFYLMAEREAEAIAVIYG</sequence>
<dbReference type="AlphaFoldDB" id="A0A4R7JT64"/>
<name>A0A4R7JT64_9GAMM</name>
<keyword evidence="2" id="KW-1185">Reference proteome</keyword>
<organism evidence="1 2">
    <name type="scientific">Halospina denitrificans</name>
    <dbReference type="NCBI Taxonomy" id="332522"/>
    <lineage>
        <taxon>Bacteria</taxon>
        <taxon>Pseudomonadati</taxon>
        <taxon>Pseudomonadota</taxon>
        <taxon>Gammaproteobacteria</taxon>
        <taxon>Halospina</taxon>
    </lineage>
</organism>
<reference evidence="1 2" key="1">
    <citation type="submission" date="2019-03" db="EMBL/GenBank/DDBJ databases">
        <title>Genomic Encyclopedia of Type Strains, Phase IV (KMG-IV): sequencing the most valuable type-strain genomes for metagenomic binning, comparative biology and taxonomic classification.</title>
        <authorList>
            <person name="Goeker M."/>
        </authorList>
    </citation>
    <scope>NUCLEOTIDE SEQUENCE [LARGE SCALE GENOMIC DNA]</scope>
    <source>
        <strain evidence="1 2">DSM 15505</strain>
    </source>
</reference>
<gene>
    <name evidence="1" type="ORF">DES49_1596</name>
</gene>